<comment type="caution">
    <text evidence="1">The sequence shown here is derived from an EMBL/GenBank/DDBJ whole genome shotgun (WGS) entry which is preliminary data.</text>
</comment>
<evidence type="ECO:0000313" key="2">
    <source>
        <dbReference type="Proteomes" id="UP001186974"/>
    </source>
</evidence>
<name>A0ACC3CVE7_9PEZI</name>
<organism evidence="1 2">
    <name type="scientific">Coniosporium uncinatum</name>
    <dbReference type="NCBI Taxonomy" id="93489"/>
    <lineage>
        <taxon>Eukaryota</taxon>
        <taxon>Fungi</taxon>
        <taxon>Dikarya</taxon>
        <taxon>Ascomycota</taxon>
        <taxon>Pezizomycotina</taxon>
        <taxon>Dothideomycetes</taxon>
        <taxon>Dothideomycetes incertae sedis</taxon>
        <taxon>Coniosporium</taxon>
    </lineage>
</organism>
<reference evidence="1" key="1">
    <citation type="submission" date="2024-09" db="EMBL/GenBank/DDBJ databases">
        <title>Black Yeasts Isolated from many extreme environments.</title>
        <authorList>
            <person name="Coleine C."/>
            <person name="Stajich J.E."/>
            <person name="Selbmann L."/>
        </authorList>
    </citation>
    <scope>NUCLEOTIDE SEQUENCE</scope>
    <source>
        <strain evidence="1">CCFEE 5737</strain>
    </source>
</reference>
<dbReference type="Proteomes" id="UP001186974">
    <property type="component" value="Unassembled WGS sequence"/>
</dbReference>
<sequence length="67" mass="7127">LRGVEAVQADFGHFGGAFIGAGLGEFGGGEDFFAEAPALEVEAEGILFEEEVEYGHLADLRWTVLVI</sequence>
<proteinExistence type="predicted"/>
<dbReference type="EMBL" id="JAWDJW010010866">
    <property type="protein sequence ID" value="KAK3045229.1"/>
    <property type="molecule type" value="Genomic_DNA"/>
</dbReference>
<evidence type="ECO:0000313" key="1">
    <source>
        <dbReference type="EMBL" id="KAK3045229.1"/>
    </source>
</evidence>
<feature type="non-terminal residue" evidence="1">
    <location>
        <position position="1"/>
    </location>
</feature>
<keyword evidence="2" id="KW-1185">Reference proteome</keyword>
<protein>
    <submittedName>
        <fullName evidence="1">Uncharacterized protein</fullName>
    </submittedName>
</protein>
<accession>A0ACC3CVE7</accession>
<gene>
    <name evidence="1" type="ORF">LTS18_014274</name>
</gene>